<protein>
    <submittedName>
        <fullName evidence="1">Uncharacterized protein</fullName>
    </submittedName>
</protein>
<comment type="caution">
    <text evidence="1">The sequence shown here is derived from an EMBL/GenBank/DDBJ whole genome shotgun (WGS) entry which is preliminary data.</text>
</comment>
<proteinExistence type="predicted"/>
<dbReference type="Proteomes" id="UP001216150">
    <property type="component" value="Unassembled WGS sequence"/>
</dbReference>
<sequence>MEDFYKMTSSFDLLERSESGNEFFKVIREVVAIEDIRLVYILQYKGSQHQSVSLLRSVLVSAGKGQRFTEPDRT</sequence>
<evidence type="ECO:0000313" key="1">
    <source>
        <dbReference type="EMBL" id="KAJ5581160.1"/>
    </source>
</evidence>
<evidence type="ECO:0000313" key="2">
    <source>
        <dbReference type="Proteomes" id="UP001216150"/>
    </source>
</evidence>
<accession>A0AAD6DHK2</accession>
<reference evidence="1 2" key="1">
    <citation type="journal article" date="2023" name="IMA Fungus">
        <title>Comparative genomic study of the Penicillium genus elucidates a diverse pangenome and 15 lateral gene transfer events.</title>
        <authorList>
            <person name="Petersen C."/>
            <person name="Sorensen T."/>
            <person name="Nielsen M.R."/>
            <person name="Sondergaard T.E."/>
            <person name="Sorensen J.L."/>
            <person name="Fitzpatrick D.A."/>
            <person name="Frisvad J.C."/>
            <person name="Nielsen K.L."/>
        </authorList>
    </citation>
    <scope>NUCLEOTIDE SEQUENCE [LARGE SCALE GENOMIC DNA]</scope>
    <source>
        <strain evidence="1 2">IBT 29057</strain>
    </source>
</reference>
<keyword evidence="2" id="KW-1185">Reference proteome</keyword>
<dbReference type="AlphaFoldDB" id="A0AAD6DHK2"/>
<organism evidence="1 2">
    <name type="scientific">Penicillium hetheringtonii</name>
    <dbReference type="NCBI Taxonomy" id="911720"/>
    <lineage>
        <taxon>Eukaryota</taxon>
        <taxon>Fungi</taxon>
        <taxon>Dikarya</taxon>
        <taxon>Ascomycota</taxon>
        <taxon>Pezizomycotina</taxon>
        <taxon>Eurotiomycetes</taxon>
        <taxon>Eurotiomycetidae</taxon>
        <taxon>Eurotiales</taxon>
        <taxon>Aspergillaceae</taxon>
        <taxon>Penicillium</taxon>
    </lineage>
</organism>
<dbReference type="EMBL" id="JAQJAC010000006">
    <property type="protein sequence ID" value="KAJ5581160.1"/>
    <property type="molecule type" value="Genomic_DNA"/>
</dbReference>
<gene>
    <name evidence="1" type="ORF">N7450_007461</name>
</gene>
<name>A0AAD6DHK2_9EURO</name>